<feature type="domain" description="Methyltransferase" evidence="1">
    <location>
        <begin position="46"/>
        <end position="121"/>
    </location>
</feature>
<dbReference type="PANTHER" id="PTHR12843">
    <property type="entry name" value="PROTEIN-LYSINE N-METHYLTRANSFERASE METTL10"/>
    <property type="match status" value="1"/>
</dbReference>
<evidence type="ECO:0000313" key="3">
    <source>
        <dbReference type="Proteomes" id="UP000199455"/>
    </source>
</evidence>
<dbReference type="Pfam" id="PF13649">
    <property type="entry name" value="Methyltransf_25"/>
    <property type="match status" value="1"/>
</dbReference>
<sequence length="252" mass="28682">MDNRKKLHWEKVYLEKSPDQVSWTQNYPVVSMEMIKGFALDKSAPIIDIGGGDSLLVDFLLQEGYTNITVVDISARALQKAKGKLGDLAGQVHWIVADVVEFEPQRTYAIWHDRATFHFLNLAGDIERYVAMAQQFTDDYLIMATFSPTGPEKCSALPVFRYDEKGLQEVFKNGFTQIASKKHEHLTPMHSRQDFLFSSFVKDKNQLDRNKKTNKLLSMLSCFFSKVSMIPTATTSKTSLTKTLTHLSFKTL</sequence>
<dbReference type="RefSeq" id="WP_143009643.1">
    <property type="nucleotide sequence ID" value="NZ_FMZH01000013.1"/>
</dbReference>
<proteinExistence type="predicted"/>
<evidence type="ECO:0000313" key="2">
    <source>
        <dbReference type="EMBL" id="SDE19515.1"/>
    </source>
</evidence>
<evidence type="ECO:0000259" key="1">
    <source>
        <dbReference type="Pfam" id="PF13649"/>
    </source>
</evidence>
<reference evidence="3" key="1">
    <citation type="submission" date="2016-10" db="EMBL/GenBank/DDBJ databases">
        <authorList>
            <person name="Varghese N."/>
            <person name="Submissions S."/>
        </authorList>
    </citation>
    <scope>NUCLEOTIDE SEQUENCE [LARGE SCALE GENOMIC DNA]</scope>
    <source>
        <strain evidence="3">DSM 18609</strain>
    </source>
</reference>
<dbReference type="InterPro" id="IPR029063">
    <property type="entry name" value="SAM-dependent_MTases_sf"/>
</dbReference>
<gene>
    <name evidence="2" type="ORF">SAMN04488024_11390</name>
</gene>
<dbReference type="AlphaFoldDB" id="A0A1G7AZR8"/>
<keyword evidence="3" id="KW-1185">Reference proteome</keyword>
<dbReference type="PANTHER" id="PTHR12843:SF5">
    <property type="entry name" value="EEF1A LYSINE METHYLTRANSFERASE 2"/>
    <property type="match status" value="1"/>
</dbReference>
<dbReference type="InterPro" id="IPR041698">
    <property type="entry name" value="Methyltransf_25"/>
</dbReference>
<dbReference type="STRING" id="390242.SAMN04488024_11390"/>
<dbReference type="EMBL" id="FMZH01000013">
    <property type="protein sequence ID" value="SDE19515.1"/>
    <property type="molecule type" value="Genomic_DNA"/>
</dbReference>
<dbReference type="Gene3D" id="3.40.50.150">
    <property type="entry name" value="Vaccinia Virus protein VP39"/>
    <property type="match status" value="1"/>
</dbReference>
<organism evidence="2 3">
    <name type="scientific">Pedobacter soli</name>
    <dbReference type="NCBI Taxonomy" id="390242"/>
    <lineage>
        <taxon>Bacteria</taxon>
        <taxon>Pseudomonadati</taxon>
        <taxon>Bacteroidota</taxon>
        <taxon>Sphingobacteriia</taxon>
        <taxon>Sphingobacteriales</taxon>
        <taxon>Sphingobacteriaceae</taxon>
        <taxon>Pedobacter</taxon>
    </lineage>
</organism>
<protein>
    <recommendedName>
        <fullName evidence="1">Methyltransferase domain-containing protein</fullName>
    </recommendedName>
</protein>
<name>A0A1G7AZR8_9SPHI</name>
<accession>A0A1G7AZR8</accession>
<dbReference type="Proteomes" id="UP000199455">
    <property type="component" value="Unassembled WGS sequence"/>
</dbReference>
<dbReference type="SUPFAM" id="SSF53335">
    <property type="entry name" value="S-adenosyl-L-methionine-dependent methyltransferases"/>
    <property type="match status" value="1"/>
</dbReference>
<dbReference type="CDD" id="cd02440">
    <property type="entry name" value="AdoMet_MTases"/>
    <property type="match status" value="1"/>
</dbReference>